<dbReference type="Gene3D" id="1.10.10.10">
    <property type="entry name" value="Winged helix-like DNA-binding domain superfamily/Winged helix DNA-binding domain"/>
    <property type="match status" value="1"/>
</dbReference>
<organism evidence="1 2">
    <name type="scientific">Streptomyces lincolnensis</name>
    <dbReference type="NCBI Taxonomy" id="1915"/>
    <lineage>
        <taxon>Bacteria</taxon>
        <taxon>Bacillati</taxon>
        <taxon>Actinomycetota</taxon>
        <taxon>Actinomycetes</taxon>
        <taxon>Kitasatosporales</taxon>
        <taxon>Streptomycetaceae</taxon>
        <taxon>Streptomyces</taxon>
    </lineage>
</organism>
<dbReference type="InterPro" id="IPR036388">
    <property type="entry name" value="WH-like_DNA-bd_sf"/>
</dbReference>
<evidence type="ECO:0000313" key="1">
    <source>
        <dbReference type="EMBL" id="ANS62429.1"/>
    </source>
</evidence>
<evidence type="ECO:0000313" key="2">
    <source>
        <dbReference type="Proteomes" id="UP000092598"/>
    </source>
</evidence>
<sequence length="124" mass="14046">MTPPEFPTFDVMTATCPSRTSLARIANKWTAMVVIALSTGRMRFRELRTSVDGISAKVLTETLRDLERDGIVTRHVYAEVPPRVEYELTALGRTLYTPLQALGLWTEEHFSEVLAARESYDARQ</sequence>
<accession>A0A1B1M1A1</accession>
<dbReference type="PANTHER" id="PTHR33204">
    <property type="entry name" value="TRANSCRIPTIONAL REGULATOR, MARR FAMILY"/>
    <property type="match status" value="1"/>
</dbReference>
<name>A0A1B1M1A1_STRLN</name>
<proteinExistence type="predicted"/>
<dbReference type="STRING" id="1915.SLINC_0205"/>
<reference evidence="1 2" key="1">
    <citation type="submission" date="2016-07" db="EMBL/GenBank/DDBJ databases">
        <title>Enhancement of antibiotic productionsby engineered nitrateutilization in actinobacteria.</title>
        <authorList>
            <person name="Meng S.C."/>
        </authorList>
    </citation>
    <scope>NUCLEOTIDE SEQUENCE [LARGE SCALE GENOMIC DNA]</scope>
    <source>
        <strain evidence="1 2">NRRL 2936</strain>
    </source>
</reference>
<protein>
    <submittedName>
        <fullName evidence="1">HxlR family transcriptional regulator</fullName>
    </submittedName>
</protein>
<dbReference type="KEGG" id="sls:SLINC_0205"/>
<gene>
    <name evidence="1" type="ORF">SLINC_0205</name>
</gene>
<dbReference type="InterPro" id="IPR036390">
    <property type="entry name" value="WH_DNA-bd_sf"/>
</dbReference>
<keyword evidence="2" id="KW-1185">Reference proteome</keyword>
<dbReference type="PANTHER" id="PTHR33204:SF39">
    <property type="entry name" value="TRANSCRIPTIONAL REGULATORY PROTEIN"/>
    <property type="match status" value="1"/>
</dbReference>
<dbReference type="PATRIC" id="fig|1915.4.peg.290"/>
<dbReference type="Pfam" id="PF01638">
    <property type="entry name" value="HxlR"/>
    <property type="match status" value="1"/>
</dbReference>
<dbReference type="AlphaFoldDB" id="A0A1B1M1A1"/>
<dbReference type="EMBL" id="CP016438">
    <property type="protein sequence ID" value="ANS62429.1"/>
    <property type="molecule type" value="Genomic_DNA"/>
</dbReference>
<dbReference type="Proteomes" id="UP000092598">
    <property type="component" value="Chromosome"/>
</dbReference>
<dbReference type="SUPFAM" id="SSF46785">
    <property type="entry name" value="Winged helix' DNA-binding domain"/>
    <property type="match status" value="1"/>
</dbReference>
<dbReference type="PROSITE" id="PS51118">
    <property type="entry name" value="HTH_HXLR"/>
    <property type="match status" value="1"/>
</dbReference>
<dbReference type="InterPro" id="IPR002577">
    <property type="entry name" value="HTH_HxlR"/>
</dbReference>